<sequence>MANFKFSQPVMGRRTFIGGALATGAVAALAGCGGGENGGGGDASGKKVMNFYLSEPAFIDPYNAQENQGTAVVFSVFDGLMEWDWDSASAVPCCAAEAPTISEDGRVYTFKLREGMKFHNGDPVDAESFIRGWKRVASPKMDTPSDICYHLAPVAGYAEFNAGDTDEFSGLKAVDELTLEVTLTDPMADFPAVCCHPGLAPVPACADEDPKAFLEKPIGNGPFMMTEPWKHNQYISLARFEDYYGEKPSLDGVYMSIQKNPDTAFNEFQAGSIDFASIPSGKIKECIEKYGESEDGFTSTPRKQCLLGTELSTYFLIPSPQDPVLADPKVRRAVSLAINRQNIVDTLFEGSRKPATSIMPTSIDDSPENVWEDCKYDPEAAAKLLDEAGYPANADGKRDVEITLNYNGDGDHGDLMSAVQLDLEAVGIKVTQETVEWATYLQQLSDKNFSLGRLGWTADYPTMDNFLYPNFFTGADNNYEEYSNPEMDAAMLAARQIQDEEERKAACRKICGTIGKDMPVIPIMFYAHNYIGSERMKSFNYDAQTKPHFETAELA</sequence>
<dbReference type="Pfam" id="PF00496">
    <property type="entry name" value="SBP_bac_5"/>
    <property type="match status" value="1"/>
</dbReference>
<proteinExistence type="inferred from homology"/>
<dbReference type="InterPro" id="IPR039424">
    <property type="entry name" value="SBP_5"/>
</dbReference>
<keyword evidence="3" id="KW-0732">Signal</keyword>
<comment type="subcellular location">
    <subcellularLocation>
        <location evidence="1">Cell membrane</location>
        <topology evidence="1">Lipid-anchor</topology>
    </subcellularLocation>
</comment>
<dbReference type="PANTHER" id="PTHR30290">
    <property type="entry name" value="PERIPLASMIC BINDING COMPONENT OF ABC TRANSPORTER"/>
    <property type="match status" value="1"/>
</dbReference>
<dbReference type="PIRSF" id="PIRSF002741">
    <property type="entry name" value="MppA"/>
    <property type="match status" value="1"/>
</dbReference>
<accession>A0A414FUH1</accession>
<evidence type="ECO:0000259" key="4">
    <source>
        <dbReference type="Pfam" id="PF00496"/>
    </source>
</evidence>
<dbReference type="GO" id="GO:0043190">
    <property type="term" value="C:ATP-binding cassette (ABC) transporter complex"/>
    <property type="evidence" value="ECO:0007669"/>
    <property type="project" value="InterPro"/>
</dbReference>
<dbReference type="Gene3D" id="3.10.105.10">
    <property type="entry name" value="Dipeptide-binding Protein, Domain 3"/>
    <property type="match status" value="1"/>
</dbReference>
<dbReference type="GO" id="GO:1904680">
    <property type="term" value="F:peptide transmembrane transporter activity"/>
    <property type="evidence" value="ECO:0007669"/>
    <property type="project" value="TreeGrafter"/>
</dbReference>
<comment type="similarity">
    <text evidence="2">Belongs to the bacterial solute-binding protein 5 family.</text>
</comment>
<dbReference type="AlphaFoldDB" id="A0A414FUH1"/>
<dbReference type="PROSITE" id="PS51257">
    <property type="entry name" value="PROKAR_LIPOPROTEIN"/>
    <property type="match status" value="1"/>
</dbReference>
<dbReference type="EMBL" id="QSJI01000008">
    <property type="protein sequence ID" value="RHD54601.1"/>
    <property type="molecule type" value="Genomic_DNA"/>
</dbReference>
<dbReference type="InterPro" id="IPR000914">
    <property type="entry name" value="SBP_5_dom"/>
</dbReference>
<evidence type="ECO:0000256" key="3">
    <source>
        <dbReference type="ARBA" id="ARBA00022729"/>
    </source>
</evidence>
<dbReference type="GO" id="GO:0042597">
    <property type="term" value="C:periplasmic space"/>
    <property type="evidence" value="ECO:0007669"/>
    <property type="project" value="UniProtKB-ARBA"/>
</dbReference>
<dbReference type="Proteomes" id="UP000286050">
    <property type="component" value="Unassembled WGS sequence"/>
</dbReference>
<dbReference type="InterPro" id="IPR023765">
    <property type="entry name" value="SBP_5_CS"/>
</dbReference>
<dbReference type="RefSeq" id="WP_118272309.1">
    <property type="nucleotide sequence ID" value="NZ_QSJI01000008.1"/>
</dbReference>
<protein>
    <submittedName>
        <fullName evidence="5">ABC transporter substrate-binding protein</fullName>
    </submittedName>
</protein>
<dbReference type="InterPro" id="IPR030678">
    <property type="entry name" value="Peptide/Ni-bd"/>
</dbReference>
<reference evidence="5 6" key="1">
    <citation type="submission" date="2018-08" db="EMBL/GenBank/DDBJ databases">
        <title>A genome reference for cultivated species of the human gut microbiota.</title>
        <authorList>
            <person name="Zou Y."/>
            <person name="Xue W."/>
            <person name="Luo G."/>
        </authorList>
    </citation>
    <scope>NUCLEOTIDE SEQUENCE [LARGE SCALE GENOMIC DNA]</scope>
    <source>
        <strain evidence="5 6">AM30-5LB</strain>
    </source>
</reference>
<evidence type="ECO:0000313" key="6">
    <source>
        <dbReference type="Proteomes" id="UP000286050"/>
    </source>
</evidence>
<organism evidence="5 6">
    <name type="scientific">Collinsella intestinalis</name>
    <dbReference type="NCBI Taxonomy" id="147207"/>
    <lineage>
        <taxon>Bacteria</taxon>
        <taxon>Bacillati</taxon>
        <taxon>Actinomycetota</taxon>
        <taxon>Coriobacteriia</taxon>
        <taxon>Coriobacteriales</taxon>
        <taxon>Coriobacteriaceae</taxon>
        <taxon>Collinsella</taxon>
    </lineage>
</organism>
<name>A0A414FUH1_9ACTN</name>
<dbReference type="PROSITE" id="PS01040">
    <property type="entry name" value="SBP_BACTERIAL_5"/>
    <property type="match status" value="1"/>
</dbReference>
<dbReference type="InterPro" id="IPR006311">
    <property type="entry name" value="TAT_signal"/>
</dbReference>
<dbReference type="PROSITE" id="PS51318">
    <property type="entry name" value="TAT"/>
    <property type="match status" value="1"/>
</dbReference>
<evidence type="ECO:0000256" key="2">
    <source>
        <dbReference type="ARBA" id="ARBA00005695"/>
    </source>
</evidence>
<dbReference type="SUPFAM" id="SSF53850">
    <property type="entry name" value="Periplasmic binding protein-like II"/>
    <property type="match status" value="1"/>
</dbReference>
<dbReference type="Gene3D" id="3.90.76.10">
    <property type="entry name" value="Dipeptide-binding Protein, Domain 1"/>
    <property type="match status" value="1"/>
</dbReference>
<comment type="caution">
    <text evidence="5">The sequence shown here is derived from an EMBL/GenBank/DDBJ whole genome shotgun (WGS) entry which is preliminary data.</text>
</comment>
<feature type="domain" description="Solute-binding protein family 5" evidence="4">
    <location>
        <begin position="96"/>
        <end position="477"/>
    </location>
</feature>
<dbReference type="PANTHER" id="PTHR30290:SF83">
    <property type="entry name" value="ABC TRANSPORTER SUBSTRATE-BINDING PROTEIN"/>
    <property type="match status" value="1"/>
</dbReference>
<evidence type="ECO:0000256" key="1">
    <source>
        <dbReference type="ARBA" id="ARBA00004193"/>
    </source>
</evidence>
<dbReference type="CDD" id="cd00995">
    <property type="entry name" value="PBP2_NikA_DppA_OppA_like"/>
    <property type="match status" value="1"/>
</dbReference>
<gene>
    <name evidence="5" type="ORF">DW787_07510</name>
</gene>
<dbReference type="GO" id="GO:0015833">
    <property type="term" value="P:peptide transport"/>
    <property type="evidence" value="ECO:0007669"/>
    <property type="project" value="TreeGrafter"/>
</dbReference>
<dbReference type="Gene3D" id="3.40.190.10">
    <property type="entry name" value="Periplasmic binding protein-like II"/>
    <property type="match status" value="1"/>
</dbReference>
<evidence type="ECO:0000313" key="5">
    <source>
        <dbReference type="EMBL" id="RHD54601.1"/>
    </source>
</evidence>